<sequence>MDKTGDGFKFLKTKFPRLSEAKIKEGIFVGLQIRQLFKDSTFMKHLNRKEKRAWLAFKNVCMNFLGRKKSDNYMSLMSGNCCQRIRPCGATCRLKYFTFTHTWTFSLKIYEQFLMNTRNGSIKTLLSSRGDFQRNGMRARSQNTAGHWYEKLLLNGTRGKQAPDEGTIL</sequence>
<keyword evidence="2" id="KW-1185">Reference proteome</keyword>
<name>A0A4Y2S442_ARAVE</name>
<dbReference type="EMBL" id="BGPR01019795">
    <property type="protein sequence ID" value="GBN82958.1"/>
    <property type="molecule type" value="Genomic_DNA"/>
</dbReference>
<dbReference type="Proteomes" id="UP000499080">
    <property type="component" value="Unassembled WGS sequence"/>
</dbReference>
<reference evidence="1 2" key="1">
    <citation type="journal article" date="2019" name="Sci. Rep.">
        <title>Orb-weaving spider Araneus ventricosus genome elucidates the spidroin gene catalogue.</title>
        <authorList>
            <person name="Kono N."/>
            <person name="Nakamura H."/>
            <person name="Ohtoshi R."/>
            <person name="Moran D.A.P."/>
            <person name="Shinohara A."/>
            <person name="Yoshida Y."/>
            <person name="Fujiwara M."/>
            <person name="Mori M."/>
            <person name="Tomita M."/>
            <person name="Arakawa K."/>
        </authorList>
    </citation>
    <scope>NUCLEOTIDE SEQUENCE [LARGE SCALE GENOMIC DNA]</scope>
</reference>
<gene>
    <name evidence="1" type="ORF">AVEN_143140_1</name>
</gene>
<organism evidence="1 2">
    <name type="scientific">Araneus ventricosus</name>
    <name type="common">Orbweaver spider</name>
    <name type="synonym">Epeira ventricosa</name>
    <dbReference type="NCBI Taxonomy" id="182803"/>
    <lineage>
        <taxon>Eukaryota</taxon>
        <taxon>Metazoa</taxon>
        <taxon>Ecdysozoa</taxon>
        <taxon>Arthropoda</taxon>
        <taxon>Chelicerata</taxon>
        <taxon>Arachnida</taxon>
        <taxon>Araneae</taxon>
        <taxon>Araneomorphae</taxon>
        <taxon>Entelegynae</taxon>
        <taxon>Araneoidea</taxon>
        <taxon>Araneidae</taxon>
        <taxon>Araneus</taxon>
    </lineage>
</organism>
<protein>
    <submittedName>
        <fullName evidence="1">Uncharacterized protein</fullName>
    </submittedName>
</protein>
<dbReference type="AlphaFoldDB" id="A0A4Y2S442"/>
<comment type="caution">
    <text evidence="1">The sequence shown here is derived from an EMBL/GenBank/DDBJ whole genome shotgun (WGS) entry which is preliminary data.</text>
</comment>
<accession>A0A4Y2S442</accession>
<dbReference type="PANTHER" id="PTHR46114">
    <property type="entry name" value="APPLE DOMAIN-CONTAINING PROTEIN"/>
    <property type="match status" value="1"/>
</dbReference>
<evidence type="ECO:0000313" key="1">
    <source>
        <dbReference type="EMBL" id="GBN82958.1"/>
    </source>
</evidence>
<dbReference type="PANTHER" id="PTHR46114:SF1">
    <property type="entry name" value="ZAD DOMAIN-CONTAINING PROTEIN"/>
    <property type="match status" value="1"/>
</dbReference>
<proteinExistence type="predicted"/>
<evidence type="ECO:0000313" key="2">
    <source>
        <dbReference type="Proteomes" id="UP000499080"/>
    </source>
</evidence>
<dbReference type="OrthoDB" id="8063408at2759"/>